<evidence type="ECO:0000259" key="3">
    <source>
        <dbReference type="PROSITE" id="PS50110"/>
    </source>
</evidence>
<dbReference type="Pfam" id="PF00072">
    <property type="entry name" value="Response_reg"/>
    <property type="match status" value="1"/>
</dbReference>
<sequence length="124" mass="13733">MAKTVLVVDDVSELREELAFCLEDEGYRVFLAANGVEALNVLEQQEEVSIMITDILMPKMDGMELCEEVRKKRPGVKIAAISGGGKVSEENHNLVGSYLRKAQRKGADVILEKPFALDDLLKVL</sequence>
<gene>
    <name evidence="4" type="ORF">GCM10023116_35860</name>
</gene>
<dbReference type="InterPro" id="IPR001789">
    <property type="entry name" value="Sig_transdc_resp-reg_receiver"/>
</dbReference>
<protein>
    <submittedName>
        <fullName evidence="4">Response regulator</fullName>
    </submittedName>
</protein>
<dbReference type="PROSITE" id="PS50110">
    <property type="entry name" value="RESPONSE_REGULATORY"/>
    <property type="match status" value="1"/>
</dbReference>
<dbReference type="PANTHER" id="PTHR44591:SF3">
    <property type="entry name" value="RESPONSE REGULATORY DOMAIN-CONTAINING PROTEIN"/>
    <property type="match status" value="1"/>
</dbReference>
<dbReference type="InterPro" id="IPR050595">
    <property type="entry name" value="Bact_response_regulator"/>
</dbReference>
<proteinExistence type="predicted"/>
<name>A0ABP8V8L4_9GAMM</name>
<reference evidence="5" key="1">
    <citation type="journal article" date="2019" name="Int. J. Syst. Evol. Microbiol.">
        <title>The Global Catalogue of Microorganisms (GCM) 10K type strain sequencing project: providing services to taxonomists for standard genome sequencing and annotation.</title>
        <authorList>
            <consortium name="The Broad Institute Genomics Platform"/>
            <consortium name="The Broad Institute Genome Sequencing Center for Infectious Disease"/>
            <person name="Wu L."/>
            <person name="Ma J."/>
        </authorList>
    </citation>
    <scope>NUCLEOTIDE SEQUENCE [LARGE SCALE GENOMIC DNA]</scope>
    <source>
        <strain evidence="5">JCM 17805</strain>
    </source>
</reference>
<dbReference type="Proteomes" id="UP001500604">
    <property type="component" value="Unassembled WGS sequence"/>
</dbReference>
<dbReference type="EMBL" id="BAABFL010000447">
    <property type="protein sequence ID" value="GAA4651302.1"/>
    <property type="molecule type" value="Genomic_DNA"/>
</dbReference>
<evidence type="ECO:0000313" key="5">
    <source>
        <dbReference type="Proteomes" id="UP001500604"/>
    </source>
</evidence>
<dbReference type="InterPro" id="IPR011006">
    <property type="entry name" value="CheY-like_superfamily"/>
</dbReference>
<evidence type="ECO:0000313" key="4">
    <source>
        <dbReference type="EMBL" id="GAA4651302.1"/>
    </source>
</evidence>
<dbReference type="SMART" id="SM00448">
    <property type="entry name" value="REC"/>
    <property type="match status" value="1"/>
</dbReference>
<evidence type="ECO:0000256" key="1">
    <source>
        <dbReference type="ARBA" id="ARBA00022553"/>
    </source>
</evidence>
<keyword evidence="5" id="KW-1185">Reference proteome</keyword>
<dbReference type="RefSeq" id="WP_345197658.1">
    <property type="nucleotide sequence ID" value="NZ_BAABFL010000447.1"/>
</dbReference>
<keyword evidence="1 2" id="KW-0597">Phosphoprotein</keyword>
<accession>A0ABP8V8L4</accession>
<evidence type="ECO:0000256" key="2">
    <source>
        <dbReference type="PROSITE-ProRule" id="PRU00169"/>
    </source>
</evidence>
<dbReference type="SUPFAM" id="SSF52172">
    <property type="entry name" value="CheY-like"/>
    <property type="match status" value="1"/>
</dbReference>
<organism evidence="4 5">
    <name type="scientific">Kistimonas scapharcae</name>
    <dbReference type="NCBI Taxonomy" id="1036133"/>
    <lineage>
        <taxon>Bacteria</taxon>
        <taxon>Pseudomonadati</taxon>
        <taxon>Pseudomonadota</taxon>
        <taxon>Gammaproteobacteria</taxon>
        <taxon>Oceanospirillales</taxon>
        <taxon>Endozoicomonadaceae</taxon>
        <taxon>Kistimonas</taxon>
    </lineage>
</organism>
<feature type="domain" description="Response regulatory" evidence="3">
    <location>
        <begin position="4"/>
        <end position="124"/>
    </location>
</feature>
<comment type="caution">
    <text evidence="4">The sequence shown here is derived from an EMBL/GenBank/DDBJ whole genome shotgun (WGS) entry which is preliminary data.</text>
</comment>
<feature type="modified residue" description="4-aspartylphosphate" evidence="2">
    <location>
        <position position="54"/>
    </location>
</feature>
<dbReference type="PANTHER" id="PTHR44591">
    <property type="entry name" value="STRESS RESPONSE REGULATOR PROTEIN 1"/>
    <property type="match status" value="1"/>
</dbReference>
<dbReference type="Gene3D" id="3.40.50.2300">
    <property type="match status" value="1"/>
</dbReference>